<proteinExistence type="predicted"/>
<dbReference type="Proteomes" id="UP000813444">
    <property type="component" value="Unassembled WGS sequence"/>
</dbReference>
<name>A0A8K0SKJ8_9HYPO</name>
<evidence type="ECO:0000313" key="3">
    <source>
        <dbReference type="Proteomes" id="UP000813444"/>
    </source>
</evidence>
<gene>
    <name evidence="2" type="ORF">B0I35DRAFT_95788</name>
</gene>
<keyword evidence="3" id="KW-1185">Reference proteome</keyword>
<evidence type="ECO:0008006" key="4">
    <source>
        <dbReference type="Google" id="ProtNLM"/>
    </source>
</evidence>
<evidence type="ECO:0000313" key="2">
    <source>
        <dbReference type="EMBL" id="KAH7308383.1"/>
    </source>
</evidence>
<comment type="caution">
    <text evidence="2">The sequence shown here is derived from an EMBL/GenBank/DDBJ whole genome shotgun (WGS) entry which is preliminary data.</text>
</comment>
<dbReference type="OrthoDB" id="10261408at2759"/>
<feature type="region of interest" description="Disordered" evidence="1">
    <location>
        <begin position="1"/>
        <end position="33"/>
    </location>
</feature>
<organism evidence="2 3">
    <name type="scientific">Stachybotrys elegans</name>
    <dbReference type="NCBI Taxonomy" id="80388"/>
    <lineage>
        <taxon>Eukaryota</taxon>
        <taxon>Fungi</taxon>
        <taxon>Dikarya</taxon>
        <taxon>Ascomycota</taxon>
        <taxon>Pezizomycotina</taxon>
        <taxon>Sordariomycetes</taxon>
        <taxon>Hypocreomycetidae</taxon>
        <taxon>Hypocreales</taxon>
        <taxon>Stachybotryaceae</taxon>
        <taxon>Stachybotrys</taxon>
    </lineage>
</organism>
<dbReference type="EMBL" id="JAGPNK010000015">
    <property type="protein sequence ID" value="KAH7308383.1"/>
    <property type="molecule type" value="Genomic_DNA"/>
</dbReference>
<protein>
    <recommendedName>
        <fullName evidence="4">Zn(2)-C6 fungal-type domain-containing protein</fullName>
    </recommendedName>
</protein>
<feature type="region of interest" description="Disordered" evidence="1">
    <location>
        <begin position="315"/>
        <end position="334"/>
    </location>
</feature>
<accession>A0A8K0SKJ8</accession>
<feature type="compositionally biased region" description="Basic and acidic residues" evidence="1">
    <location>
        <begin position="320"/>
        <end position="330"/>
    </location>
</feature>
<reference evidence="2" key="1">
    <citation type="journal article" date="2021" name="Nat. Commun.">
        <title>Genetic determinants of endophytism in the Arabidopsis root mycobiome.</title>
        <authorList>
            <person name="Mesny F."/>
            <person name="Miyauchi S."/>
            <person name="Thiergart T."/>
            <person name="Pickel B."/>
            <person name="Atanasova L."/>
            <person name="Karlsson M."/>
            <person name="Huettel B."/>
            <person name="Barry K.W."/>
            <person name="Haridas S."/>
            <person name="Chen C."/>
            <person name="Bauer D."/>
            <person name="Andreopoulos W."/>
            <person name="Pangilinan J."/>
            <person name="LaButti K."/>
            <person name="Riley R."/>
            <person name="Lipzen A."/>
            <person name="Clum A."/>
            <person name="Drula E."/>
            <person name="Henrissat B."/>
            <person name="Kohler A."/>
            <person name="Grigoriev I.V."/>
            <person name="Martin F.M."/>
            <person name="Hacquard S."/>
        </authorList>
    </citation>
    <scope>NUCLEOTIDE SEQUENCE</scope>
    <source>
        <strain evidence="2">MPI-CAGE-CH-0235</strain>
    </source>
</reference>
<sequence length="353" mass="38765">MAPPKRKLRDLLPRDPSPNDNRSIRFAGPDVANSGLPRKRQAVMVACKSATPSHLKWMFARIRLTRCARLQKTKDQGSSEPRIPDAERLTPQQCDGARPQCAPCRKGLVDCMFETPPGLSPHRTPRTQLAKYHAVIKLLHEGTLAESMQVLQTVRDSINVEHAVDSVLALGLEQRSRTSAEVFEDAALEAFRSLQQARSPEATLRSIGDDMSGYATPLLYATNWSLLPPTQIPLEFQLGVEPANVYPSLVPLDLASLDLQGIGPLGIKASLRSHVHEPIRNLISTVDPPAITGESTDSRVIDLVDARLSHVNDFEGLEGDMGKETEDATKPRGWKGDATSMFLTLTSDNNDMV</sequence>
<evidence type="ECO:0000256" key="1">
    <source>
        <dbReference type="SAM" id="MobiDB-lite"/>
    </source>
</evidence>
<dbReference type="AlphaFoldDB" id="A0A8K0SKJ8"/>